<organism evidence="2 3">
    <name type="scientific">Pontibacter burrus</name>
    <dbReference type="NCBI Taxonomy" id="2704466"/>
    <lineage>
        <taxon>Bacteria</taxon>
        <taxon>Pseudomonadati</taxon>
        <taxon>Bacteroidota</taxon>
        <taxon>Cytophagia</taxon>
        <taxon>Cytophagales</taxon>
        <taxon>Hymenobacteraceae</taxon>
        <taxon>Pontibacter</taxon>
    </lineage>
</organism>
<evidence type="ECO:0008006" key="4">
    <source>
        <dbReference type="Google" id="ProtNLM"/>
    </source>
</evidence>
<sequence>MKLLYAFALAFLSAMVFCKPVAAQTEVKNVPVNADVPYVMVEQMPQFIGSKADYIAHLKKHLKQKATTADGLVVLSFVIHEDSTLSDVKLLKPHNSIVDALLVSAIQDINGKWTPGKQFGTPVKVQNTIAIRLPLNVKKLEQVTVAVTKPE</sequence>
<dbReference type="EMBL" id="JAAGWD010000001">
    <property type="protein sequence ID" value="NEM96691.1"/>
    <property type="molecule type" value="Genomic_DNA"/>
</dbReference>
<dbReference type="Proteomes" id="UP000474777">
    <property type="component" value="Unassembled WGS sequence"/>
</dbReference>
<gene>
    <name evidence="2" type="ORF">GXP69_03200</name>
</gene>
<dbReference type="AlphaFoldDB" id="A0A6B3LT85"/>
<evidence type="ECO:0000256" key="1">
    <source>
        <dbReference type="SAM" id="SignalP"/>
    </source>
</evidence>
<reference evidence="2 3" key="1">
    <citation type="submission" date="2020-02" db="EMBL/GenBank/DDBJ databases">
        <authorList>
            <person name="Kim M.K."/>
        </authorList>
    </citation>
    <scope>NUCLEOTIDE SEQUENCE [LARGE SCALE GENOMIC DNA]</scope>
    <source>
        <strain evidence="2 3">BT327</strain>
    </source>
</reference>
<evidence type="ECO:0000313" key="3">
    <source>
        <dbReference type="Proteomes" id="UP000474777"/>
    </source>
</evidence>
<name>A0A6B3LT85_9BACT</name>
<dbReference type="Gene3D" id="3.30.1150.10">
    <property type="match status" value="1"/>
</dbReference>
<comment type="caution">
    <text evidence="2">The sequence shown here is derived from an EMBL/GenBank/DDBJ whole genome shotgun (WGS) entry which is preliminary data.</text>
</comment>
<keyword evidence="3" id="KW-1185">Reference proteome</keyword>
<protein>
    <recommendedName>
        <fullName evidence="4">TonB C-terminal domain-containing protein</fullName>
    </recommendedName>
</protein>
<feature type="chain" id="PRO_5025491476" description="TonB C-terminal domain-containing protein" evidence="1">
    <location>
        <begin position="24"/>
        <end position="151"/>
    </location>
</feature>
<proteinExistence type="predicted"/>
<dbReference type="RefSeq" id="WP_163912297.1">
    <property type="nucleotide sequence ID" value="NZ_JAAGWD010000001.1"/>
</dbReference>
<evidence type="ECO:0000313" key="2">
    <source>
        <dbReference type="EMBL" id="NEM96691.1"/>
    </source>
</evidence>
<keyword evidence="1" id="KW-0732">Signal</keyword>
<accession>A0A6B3LT85</accession>
<dbReference type="SUPFAM" id="SSF74653">
    <property type="entry name" value="TolA/TonB C-terminal domain"/>
    <property type="match status" value="1"/>
</dbReference>
<feature type="signal peptide" evidence="1">
    <location>
        <begin position="1"/>
        <end position="23"/>
    </location>
</feature>